<gene>
    <name evidence="2" type="ORF">GR183_17600</name>
</gene>
<comment type="caution">
    <text evidence="2">The sequence shown here is derived from an EMBL/GenBank/DDBJ whole genome shotgun (WGS) entry which is preliminary data.</text>
</comment>
<protein>
    <submittedName>
        <fullName evidence="2">Uncharacterized protein</fullName>
    </submittedName>
</protein>
<dbReference type="RefSeq" id="WP_160776974.1">
    <property type="nucleotide sequence ID" value="NZ_WUMV01000008.1"/>
</dbReference>
<feature type="chain" id="PRO_5031396343" evidence="1">
    <location>
        <begin position="25"/>
        <end position="307"/>
    </location>
</feature>
<dbReference type="Proteomes" id="UP000433101">
    <property type="component" value="Unassembled WGS sequence"/>
</dbReference>
<evidence type="ECO:0000313" key="2">
    <source>
        <dbReference type="EMBL" id="MXN66733.1"/>
    </source>
</evidence>
<reference evidence="2 3" key="1">
    <citation type="submission" date="2019-12" db="EMBL/GenBank/DDBJ databases">
        <authorList>
            <person name="Li M."/>
        </authorList>
    </citation>
    <scope>NUCLEOTIDE SEQUENCE [LARGE SCALE GENOMIC DNA]</scope>
    <source>
        <strain evidence="2 3">GBMRC 2046</strain>
    </source>
</reference>
<name>A0A7X3S9C2_9HYPH</name>
<evidence type="ECO:0000256" key="1">
    <source>
        <dbReference type="SAM" id="SignalP"/>
    </source>
</evidence>
<proteinExistence type="predicted"/>
<organism evidence="2 3">
    <name type="scientific">Stappia sediminis</name>
    <dbReference type="NCBI Taxonomy" id="2692190"/>
    <lineage>
        <taxon>Bacteria</taxon>
        <taxon>Pseudomonadati</taxon>
        <taxon>Pseudomonadota</taxon>
        <taxon>Alphaproteobacteria</taxon>
        <taxon>Hyphomicrobiales</taxon>
        <taxon>Stappiaceae</taxon>
        <taxon>Stappia</taxon>
    </lineage>
</organism>
<dbReference type="AlphaFoldDB" id="A0A7X3S9C2"/>
<sequence>MRAFKRFAALSLMTLGLHCSPVAAQDLTPSDAFQRAAQIKSMVLLMLEADLYDVKDLPDPEVVPSRPRHVLRVAVDVFERIQTLRLLNGLAQNPAPATPAKPTEPAHVVGVLEQAAAELQELGPIYGVNLKIDMPGKAEDKVPGEVLAHLRAINAGLELLGVPSTLPNDVQRTALEIRQEMGKAVALTGASTEAKAERVSSAMPSDALSEVMALIDDLRAAGESNPKLALPAGVAAPPMPEGGNQVSPSDVLLAAQFALADIYALNVSLGNEDALERIPTQAGKNPADVKNVIAYSRAQLAAIVAAE</sequence>
<evidence type="ECO:0000313" key="3">
    <source>
        <dbReference type="Proteomes" id="UP000433101"/>
    </source>
</evidence>
<accession>A0A7X3S9C2</accession>
<keyword evidence="3" id="KW-1185">Reference proteome</keyword>
<dbReference type="EMBL" id="WUMV01000008">
    <property type="protein sequence ID" value="MXN66733.1"/>
    <property type="molecule type" value="Genomic_DNA"/>
</dbReference>
<feature type="signal peptide" evidence="1">
    <location>
        <begin position="1"/>
        <end position="24"/>
    </location>
</feature>
<keyword evidence="1" id="KW-0732">Signal</keyword>